<proteinExistence type="predicted"/>
<evidence type="ECO:0000313" key="1">
    <source>
        <dbReference type="EMBL" id="GAA2355152.1"/>
    </source>
</evidence>
<dbReference type="SUPFAM" id="SSF54909">
    <property type="entry name" value="Dimeric alpha+beta barrel"/>
    <property type="match status" value="1"/>
</dbReference>
<name>A0ABP5TMB3_9ACTN</name>
<protein>
    <recommendedName>
        <fullName evidence="3">Antibiotic biosynthesis monooxygenase</fullName>
    </recommendedName>
</protein>
<dbReference type="Gene3D" id="3.30.70.100">
    <property type="match status" value="1"/>
</dbReference>
<comment type="caution">
    <text evidence="1">The sequence shown here is derived from an EMBL/GenBank/DDBJ whole genome shotgun (WGS) entry which is preliminary data.</text>
</comment>
<evidence type="ECO:0000313" key="2">
    <source>
        <dbReference type="Proteomes" id="UP001501444"/>
    </source>
</evidence>
<dbReference type="InterPro" id="IPR011008">
    <property type="entry name" value="Dimeric_a/b-barrel"/>
</dbReference>
<organism evidence="1 2">
    <name type="scientific">Dactylosporangium salmoneum</name>
    <dbReference type="NCBI Taxonomy" id="53361"/>
    <lineage>
        <taxon>Bacteria</taxon>
        <taxon>Bacillati</taxon>
        <taxon>Actinomycetota</taxon>
        <taxon>Actinomycetes</taxon>
        <taxon>Micromonosporales</taxon>
        <taxon>Micromonosporaceae</taxon>
        <taxon>Dactylosporangium</taxon>
    </lineage>
</organism>
<gene>
    <name evidence="1" type="ORF">GCM10010170_047450</name>
</gene>
<keyword evidence="2" id="KW-1185">Reference proteome</keyword>
<accession>A0ABP5TMB3</accession>
<evidence type="ECO:0008006" key="3">
    <source>
        <dbReference type="Google" id="ProtNLM"/>
    </source>
</evidence>
<dbReference type="Proteomes" id="UP001501444">
    <property type="component" value="Unassembled WGS sequence"/>
</dbReference>
<sequence>MLGGMLVMTRFVVDTADEAFVGRAHAALAALAACPGYLRGRLGRAFDDPAHWSIVTEWESVGSYRRALSNFDVKVHATPLLAQALDEPSAFEVLAECEPGGGLTVAASDRA</sequence>
<dbReference type="EMBL" id="BAAARV010000034">
    <property type="protein sequence ID" value="GAA2355152.1"/>
    <property type="molecule type" value="Genomic_DNA"/>
</dbReference>
<reference evidence="2" key="1">
    <citation type="journal article" date="2019" name="Int. J. Syst. Evol. Microbiol.">
        <title>The Global Catalogue of Microorganisms (GCM) 10K type strain sequencing project: providing services to taxonomists for standard genome sequencing and annotation.</title>
        <authorList>
            <consortium name="The Broad Institute Genomics Platform"/>
            <consortium name="The Broad Institute Genome Sequencing Center for Infectious Disease"/>
            <person name="Wu L."/>
            <person name="Ma J."/>
        </authorList>
    </citation>
    <scope>NUCLEOTIDE SEQUENCE [LARGE SCALE GENOMIC DNA]</scope>
    <source>
        <strain evidence="2">JCM 3272</strain>
    </source>
</reference>